<accession>B4M9R0</accession>
<dbReference type="InterPro" id="IPR036188">
    <property type="entry name" value="FAD/NAD-bd_sf"/>
</dbReference>
<dbReference type="Gene3D" id="3.50.50.60">
    <property type="entry name" value="FAD/NAD(P)-binding domain"/>
    <property type="match status" value="1"/>
</dbReference>
<dbReference type="Pfam" id="PF01266">
    <property type="entry name" value="DAO"/>
    <property type="match status" value="1"/>
</dbReference>
<evidence type="ECO:0000259" key="9">
    <source>
        <dbReference type="Pfam" id="PF16901"/>
    </source>
</evidence>
<feature type="compositionally biased region" description="Polar residues" evidence="7">
    <location>
        <begin position="694"/>
        <end position="716"/>
    </location>
</feature>
<feature type="compositionally biased region" description="Basic and acidic residues" evidence="7">
    <location>
        <begin position="1122"/>
        <end position="1144"/>
    </location>
</feature>
<dbReference type="GO" id="GO:0004368">
    <property type="term" value="F:glycerol-3-phosphate dehydrogenase (quinone) activity"/>
    <property type="evidence" value="ECO:0007669"/>
    <property type="project" value="UniProtKB-EC"/>
</dbReference>
<evidence type="ECO:0000256" key="2">
    <source>
        <dbReference type="ARBA" id="ARBA00007330"/>
    </source>
</evidence>
<dbReference type="Gene3D" id="1.10.8.870">
    <property type="entry name" value="Alpha-glycerophosphate oxidase, cap domain"/>
    <property type="match status" value="1"/>
</dbReference>
<name>B4M9R0_DROVI</name>
<dbReference type="InParanoid" id="B4M9R0"/>
<protein>
    <recommendedName>
        <fullName evidence="3">glycerol-3-phosphate dehydrogenase</fullName>
        <ecNumber evidence="3">1.1.5.3</ecNumber>
    </recommendedName>
</protein>
<feature type="region of interest" description="Disordered" evidence="7">
    <location>
        <begin position="1097"/>
        <end position="1153"/>
    </location>
</feature>
<evidence type="ECO:0000313" key="11">
    <source>
        <dbReference type="Proteomes" id="UP000008792"/>
    </source>
</evidence>
<dbReference type="GO" id="GO:0005739">
    <property type="term" value="C:mitochondrion"/>
    <property type="evidence" value="ECO:0007669"/>
    <property type="project" value="TreeGrafter"/>
</dbReference>
<reference evidence="10 11" key="1">
    <citation type="journal article" date="2007" name="Nature">
        <title>Evolution of genes and genomes on the Drosophila phylogeny.</title>
        <authorList>
            <consortium name="Drosophila 12 Genomes Consortium"/>
            <person name="Clark A.G."/>
            <person name="Eisen M.B."/>
            <person name="Smith D.R."/>
            <person name="Bergman C.M."/>
            <person name="Oliver B."/>
            <person name="Markow T.A."/>
            <person name="Kaufman T.C."/>
            <person name="Kellis M."/>
            <person name="Gelbart W."/>
            <person name="Iyer V.N."/>
            <person name="Pollard D.A."/>
            <person name="Sackton T.B."/>
            <person name="Larracuente A.M."/>
            <person name="Singh N.D."/>
            <person name="Abad J.P."/>
            <person name="Abt D.N."/>
            <person name="Adryan B."/>
            <person name="Aguade M."/>
            <person name="Akashi H."/>
            <person name="Anderson W.W."/>
            <person name="Aquadro C.F."/>
            <person name="Ardell D.H."/>
            <person name="Arguello R."/>
            <person name="Artieri C.G."/>
            <person name="Barbash D.A."/>
            <person name="Barker D."/>
            <person name="Barsanti P."/>
            <person name="Batterham P."/>
            <person name="Batzoglou S."/>
            <person name="Begun D."/>
            <person name="Bhutkar A."/>
            <person name="Blanco E."/>
            <person name="Bosak S.A."/>
            <person name="Bradley R.K."/>
            <person name="Brand A.D."/>
            <person name="Brent M.R."/>
            <person name="Brooks A.N."/>
            <person name="Brown R.H."/>
            <person name="Butlin R.K."/>
            <person name="Caggese C."/>
            <person name="Calvi B.R."/>
            <person name="Bernardo de Carvalho A."/>
            <person name="Caspi A."/>
            <person name="Castrezana S."/>
            <person name="Celniker S.E."/>
            <person name="Chang J.L."/>
            <person name="Chapple C."/>
            <person name="Chatterji S."/>
            <person name="Chinwalla A."/>
            <person name="Civetta A."/>
            <person name="Clifton S.W."/>
            <person name="Comeron J.M."/>
            <person name="Costello J.C."/>
            <person name="Coyne J.A."/>
            <person name="Daub J."/>
            <person name="David R.G."/>
            <person name="Delcher A.L."/>
            <person name="Delehaunty K."/>
            <person name="Do C.B."/>
            <person name="Ebling H."/>
            <person name="Edwards K."/>
            <person name="Eickbush T."/>
            <person name="Evans J.D."/>
            <person name="Filipski A."/>
            <person name="Findeiss S."/>
            <person name="Freyhult E."/>
            <person name="Fulton L."/>
            <person name="Fulton R."/>
            <person name="Garcia A.C."/>
            <person name="Gardiner A."/>
            <person name="Garfield D.A."/>
            <person name="Garvin B.E."/>
            <person name="Gibson G."/>
            <person name="Gilbert D."/>
            <person name="Gnerre S."/>
            <person name="Godfrey J."/>
            <person name="Good R."/>
            <person name="Gotea V."/>
            <person name="Gravely B."/>
            <person name="Greenberg A.J."/>
            <person name="Griffiths-Jones S."/>
            <person name="Gross S."/>
            <person name="Guigo R."/>
            <person name="Gustafson E.A."/>
            <person name="Haerty W."/>
            <person name="Hahn M.W."/>
            <person name="Halligan D.L."/>
            <person name="Halpern A.L."/>
            <person name="Halter G.M."/>
            <person name="Han M.V."/>
            <person name="Heger A."/>
            <person name="Hillier L."/>
            <person name="Hinrichs A.S."/>
            <person name="Holmes I."/>
            <person name="Hoskins R.A."/>
            <person name="Hubisz M.J."/>
            <person name="Hultmark D."/>
            <person name="Huntley M.A."/>
            <person name="Jaffe D.B."/>
            <person name="Jagadeeshan S."/>
            <person name="Jeck W.R."/>
            <person name="Johnson J."/>
            <person name="Jones C.D."/>
            <person name="Jordan W.C."/>
            <person name="Karpen G.H."/>
            <person name="Kataoka E."/>
            <person name="Keightley P.D."/>
            <person name="Kheradpour P."/>
            <person name="Kirkness E.F."/>
            <person name="Koerich L.B."/>
            <person name="Kristiansen K."/>
            <person name="Kudrna D."/>
            <person name="Kulathinal R.J."/>
            <person name="Kumar S."/>
            <person name="Kwok R."/>
            <person name="Lander E."/>
            <person name="Langley C.H."/>
            <person name="Lapoint R."/>
            <person name="Lazzaro B.P."/>
            <person name="Lee S.J."/>
            <person name="Levesque L."/>
            <person name="Li R."/>
            <person name="Lin C.F."/>
            <person name="Lin M.F."/>
            <person name="Lindblad-Toh K."/>
            <person name="Llopart A."/>
            <person name="Long M."/>
            <person name="Low L."/>
            <person name="Lozovsky E."/>
            <person name="Lu J."/>
            <person name="Luo M."/>
            <person name="Machado C.A."/>
            <person name="Makalowski W."/>
            <person name="Marzo M."/>
            <person name="Matsuda M."/>
            <person name="Matzkin L."/>
            <person name="McAllister B."/>
            <person name="McBride C.S."/>
            <person name="McKernan B."/>
            <person name="McKernan K."/>
            <person name="Mendez-Lago M."/>
            <person name="Minx P."/>
            <person name="Mollenhauer M.U."/>
            <person name="Montooth K."/>
            <person name="Mount S.M."/>
            <person name="Mu X."/>
            <person name="Myers E."/>
            <person name="Negre B."/>
            <person name="Newfeld S."/>
            <person name="Nielsen R."/>
            <person name="Noor M.A."/>
            <person name="O'Grady P."/>
            <person name="Pachter L."/>
            <person name="Papaceit M."/>
            <person name="Parisi M.J."/>
            <person name="Parisi M."/>
            <person name="Parts L."/>
            <person name="Pedersen J.S."/>
            <person name="Pesole G."/>
            <person name="Phillippy A.M."/>
            <person name="Ponting C.P."/>
            <person name="Pop M."/>
            <person name="Porcelli D."/>
            <person name="Powell J.R."/>
            <person name="Prohaska S."/>
            <person name="Pruitt K."/>
            <person name="Puig M."/>
            <person name="Quesneville H."/>
            <person name="Ram K.R."/>
            <person name="Rand D."/>
            <person name="Rasmussen M.D."/>
            <person name="Reed L.K."/>
            <person name="Reenan R."/>
            <person name="Reily A."/>
            <person name="Remington K.A."/>
            <person name="Rieger T.T."/>
            <person name="Ritchie M.G."/>
            <person name="Robin C."/>
            <person name="Rogers Y.H."/>
            <person name="Rohde C."/>
            <person name="Rozas J."/>
            <person name="Rubenfield M.J."/>
            <person name="Ruiz A."/>
            <person name="Russo S."/>
            <person name="Salzberg S.L."/>
            <person name="Sanchez-Gracia A."/>
            <person name="Saranga D.J."/>
            <person name="Sato H."/>
            <person name="Schaeffer S.W."/>
            <person name="Schatz M.C."/>
            <person name="Schlenke T."/>
            <person name="Schwartz R."/>
            <person name="Segarra C."/>
            <person name="Singh R.S."/>
            <person name="Sirot L."/>
            <person name="Sirota M."/>
            <person name="Sisneros N.B."/>
            <person name="Smith C.D."/>
            <person name="Smith T.F."/>
            <person name="Spieth J."/>
            <person name="Stage D.E."/>
            <person name="Stark A."/>
            <person name="Stephan W."/>
            <person name="Strausberg R.L."/>
            <person name="Strempel S."/>
            <person name="Sturgill D."/>
            <person name="Sutton G."/>
            <person name="Sutton G.G."/>
            <person name="Tao W."/>
            <person name="Teichmann S."/>
            <person name="Tobari Y.N."/>
            <person name="Tomimura Y."/>
            <person name="Tsolas J.M."/>
            <person name="Valente V.L."/>
            <person name="Venter E."/>
            <person name="Venter J.C."/>
            <person name="Vicario S."/>
            <person name="Vieira F.G."/>
            <person name="Vilella A.J."/>
            <person name="Villasante A."/>
            <person name="Walenz B."/>
            <person name="Wang J."/>
            <person name="Wasserman M."/>
            <person name="Watts T."/>
            <person name="Wilson D."/>
            <person name="Wilson R.K."/>
            <person name="Wing R.A."/>
            <person name="Wolfner M.F."/>
            <person name="Wong A."/>
            <person name="Wong G.K."/>
            <person name="Wu C.I."/>
            <person name="Wu G."/>
            <person name="Yamamoto D."/>
            <person name="Yang H.P."/>
            <person name="Yang S.P."/>
            <person name="Yorke J.A."/>
            <person name="Yoshida K."/>
            <person name="Zdobnov E."/>
            <person name="Zhang P."/>
            <person name="Zhang Y."/>
            <person name="Zimin A.V."/>
            <person name="Baldwin J."/>
            <person name="Abdouelleil A."/>
            <person name="Abdulkadir J."/>
            <person name="Abebe A."/>
            <person name="Abera B."/>
            <person name="Abreu J."/>
            <person name="Acer S.C."/>
            <person name="Aftuck L."/>
            <person name="Alexander A."/>
            <person name="An P."/>
            <person name="Anderson E."/>
            <person name="Anderson S."/>
            <person name="Arachi H."/>
            <person name="Azer M."/>
            <person name="Bachantsang P."/>
            <person name="Barry A."/>
            <person name="Bayul T."/>
            <person name="Berlin A."/>
            <person name="Bessette D."/>
            <person name="Bloom T."/>
            <person name="Blye J."/>
            <person name="Boguslavskiy L."/>
            <person name="Bonnet C."/>
            <person name="Boukhgalter B."/>
            <person name="Bourzgui I."/>
            <person name="Brown A."/>
            <person name="Cahill P."/>
            <person name="Channer S."/>
            <person name="Cheshatsang Y."/>
            <person name="Chuda L."/>
            <person name="Citroen M."/>
            <person name="Collymore A."/>
            <person name="Cooke P."/>
            <person name="Costello M."/>
            <person name="D'Aco K."/>
            <person name="Daza R."/>
            <person name="De Haan G."/>
            <person name="DeGray S."/>
            <person name="DeMaso C."/>
            <person name="Dhargay N."/>
            <person name="Dooley K."/>
            <person name="Dooley E."/>
            <person name="Doricent M."/>
            <person name="Dorje P."/>
            <person name="Dorjee K."/>
            <person name="Dupes A."/>
            <person name="Elong R."/>
            <person name="Falk J."/>
            <person name="Farina A."/>
            <person name="Faro S."/>
            <person name="Ferguson D."/>
            <person name="Fisher S."/>
            <person name="Foley C.D."/>
            <person name="Franke A."/>
            <person name="Friedrich D."/>
            <person name="Gadbois L."/>
            <person name="Gearin G."/>
            <person name="Gearin C.R."/>
            <person name="Giannoukos G."/>
            <person name="Goode T."/>
            <person name="Graham J."/>
            <person name="Grandbois E."/>
            <person name="Grewal S."/>
            <person name="Gyaltsen K."/>
            <person name="Hafez N."/>
            <person name="Hagos B."/>
            <person name="Hall J."/>
            <person name="Henson C."/>
            <person name="Hollinger A."/>
            <person name="Honan T."/>
            <person name="Huard M.D."/>
            <person name="Hughes L."/>
            <person name="Hurhula B."/>
            <person name="Husby M.E."/>
            <person name="Kamat A."/>
            <person name="Kanga B."/>
            <person name="Kashin S."/>
            <person name="Khazanovich D."/>
            <person name="Kisner P."/>
            <person name="Lance K."/>
            <person name="Lara M."/>
            <person name="Lee W."/>
            <person name="Lennon N."/>
            <person name="Letendre F."/>
            <person name="LeVine R."/>
            <person name="Lipovsky A."/>
            <person name="Liu X."/>
            <person name="Liu J."/>
            <person name="Liu S."/>
            <person name="Lokyitsang T."/>
            <person name="Lokyitsang Y."/>
            <person name="Lubonja R."/>
            <person name="Lui A."/>
            <person name="MacDonald P."/>
            <person name="Magnisalis V."/>
            <person name="Maru K."/>
            <person name="Matthews C."/>
            <person name="McCusker W."/>
            <person name="McDonough S."/>
            <person name="Mehta T."/>
            <person name="Meldrim J."/>
            <person name="Meneus L."/>
            <person name="Mihai O."/>
            <person name="Mihalev A."/>
            <person name="Mihova T."/>
            <person name="Mittelman R."/>
            <person name="Mlenga V."/>
            <person name="Montmayeur A."/>
            <person name="Mulrain L."/>
            <person name="Navidi A."/>
            <person name="Naylor J."/>
            <person name="Negash T."/>
            <person name="Nguyen T."/>
            <person name="Nguyen N."/>
            <person name="Nicol R."/>
            <person name="Norbu C."/>
            <person name="Norbu N."/>
            <person name="Novod N."/>
            <person name="O'Neill B."/>
            <person name="Osman S."/>
            <person name="Markiewicz E."/>
            <person name="Oyono O.L."/>
            <person name="Patti C."/>
            <person name="Phunkhang P."/>
            <person name="Pierre F."/>
            <person name="Priest M."/>
            <person name="Raghuraman S."/>
            <person name="Rege F."/>
            <person name="Reyes R."/>
            <person name="Rise C."/>
            <person name="Rogov P."/>
            <person name="Ross K."/>
            <person name="Ryan E."/>
            <person name="Settipalli S."/>
            <person name="Shea T."/>
            <person name="Sherpa N."/>
            <person name="Shi L."/>
            <person name="Shih D."/>
            <person name="Sparrow T."/>
            <person name="Spaulding J."/>
            <person name="Stalker J."/>
            <person name="Stange-Thomann N."/>
            <person name="Stavropoulos S."/>
            <person name="Stone C."/>
            <person name="Strader C."/>
            <person name="Tesfaye S."/>
            <person name="Thomson T."/>
            <person name="Thoulutsang Y."/>
            <person name="Thoulutsang D."/>
            <person name="Topham K."/>
            <person name="Topping I."/>
            <person name="Tsamla T."/>
            <person name="Vassiliev H."/>
            <person name="Vo A."/>
            <person name="Wangchuk T."/>
            <person name="Wangdi T."/>
            <person name="Weiand M."/>
            <person name="Wilkinson J."/>
            <person name="Wilson A."/>
            <person name="Yadav S."/>
            <person name="Young G."/>
            <person name="Yu Q."/>
            <person name="Zembek L."/>
            <person name="Zhong D."/>
            <person name="Zimmer A."/>
            <person name="Zwirko Z."/>
            <person name="Jaffe D.B."/>
            <person name="Alvarez P."/>
            <person name="Brockman W."/>
            <person name="Butler J."/>
            <person name="Chin C."/>
            <person name="Gnerre S."/>
            <person name="Grabherr M."/>
            <person name="Kleber M."/>
            <person name="Mauceli E."/>
            <person name="MacCallum I."/>
        </authorList>
    </citation>
    <scope>NUCLEOTIDE SEQUENCE [LARGE SCALE GENOMIC DNA]</scope>
    <source>
        <strain evidence="11">Tucson 15010-1051.87</strain>
    </source>
</reference>
<feature type="compositionally biased region" description="Polar residues" evidence="7">
    <location>
        <begin position="1098"/>
        <end position="1118"/>
    </location>
</feature>
<feature type="compositionally biased region" description="Polar residues" evidence="7">
    <location>
        <begin position="801"/>
        <end position="821"/>
    </location>
</feature>
<dbReference type="Pfam" id="PF16901">
    <property type="entry name" value="DAO_C"/>
    <property type="match status" value="1"/>
</dbReference>
<evidence type="ECO:0000256" key="6">
    <source>
        <dbReference type="ARBA" id="ARBA00023002"/>
    </source>
</evidence>
<dbReference type="Proteomes" id="UP000008792">
    <property type="component" value="Unassembled WGS sequence"/>
</dbReference>
<evidence type="ECO:0000313" key="10">
    <source>
        <dbReference type="EMBL" id="EDW57936.1"/>
    </source>
</evidence>
<dbReference type="EMBL" id="CH940654">
    <property type="protein sequence ID" value="EDW57936.1"/>
    <property type="molecule type" value="Genomic_DNA"/>
</dbReference>
<evidence type="ECO:0000256" key="7">
    <source>
        <dbReference type="SAM" id="MobiDB-lite"/>
    </source>
</evidence>
<evidence type="ECO:0000256" key="3">
    <source>
        <dbReference type="ARBA" id="ARBA00013029"/>
    </source>
</evidence>
<dbReference type="HOGENOM" id="CLU_276253_0_0_1"/>
<dbReference type="SUPFAM" id="SSF51905">
    <property type="entry name" value="FAD/NAD(P)-binding domain"/>
    <property type="match status" value="1"/>
</dbReference>
<feature type="region of interest" description="Disordered" evidence="7">
    <location>
        <begin position="770"/>
        <end position="837"/>
    </location>
</feature>
<keyword evidence="6 10" id="KW-0560">Oxidoreductase</keyword>
<dbReference type="InterPro" id="IPR031656">
    <property type="entry name" value="DAO_C"/>
</dbReference>
<organism evidence="10 11">
    <name type="scientific">Drosophila virilis</name>
    <name type="common">Fruit fly</name>
    <dbReference type="NCBI Taxonomy" id="7244"/>
    <lineage>
        <taxon>Eukaryota</taxon>
        <taxon>Metazoa</taxon>
        <taxon>Ecdysozoa</taxon>
        <taxon>Arthropoda</taxon>
        <taxon>Hexapoda</taxon>
        <taxon>Insecta</taxon>
        <taxon>Pterygota</taxon>
        <taxon>Neoptera</taxon>
        <taxon>Endopterygota</taxon>
        <taxon>Diptera</taxon>
        <taxon>Brachycera</taxon>
        <taxon>Muscomorpha</taxon>
        <taxon>Ephydroidea</taxon>
        <taxon>Drosophilidae</taxon>
        <taxon>Drosophila</taxon>
    </lineage>
</organism>
<dbReference type="AlphaFoldDB" id="B4M9R0"/>
<dbReference type="InterPro" id="IPR000447">
    <property type="entry name" value="G3P_DH_FAD-dep"/>
</dbReference>
<dbReference type="Gene3D" id="3.30.9.10">
    <property type="entry name" value="D-Amino Acid Oxidase, subunit A, domain 2"/>
    <property type="match status" value="1"/>
</dbReference>
<gene>
    <name evidence="10" type="primary">Dvir\GJ17868</name>
    <name evidence="10" type="ORF">Dvir_GJ17868</name>
</gene>
<dbReference type="GO" id="GO:0006072">
    <property type="term" value="P:glycerol-3-phosphate metabolic process"/>
    <property type="evidence" value="ECO:0007669"/>
    <property type="project" value="InterPro"/>
</dbReference>
<dbReference type="EC" id="1.1.5.3" evidence="3"/>
<keyword evidence="5" id="KW-0274">FAD</keyword>
<keyword evidence="11" id="KW-1185">Reference proteome</keyword>
<evidence type="ECO:0000256" key="4">
    <source>
        <dbReference type="ARBA" id="ARBA00022630"/>
    </source>
</evidence>
<evidence type="ECO:0000256" key="1">
    <source>
        <dbReference type="ARBA" id="ARBA00001974"/>
    </source>
</evidence>
<evidence type="ECO:0000259" key="8">
    <source>
        <dbReference type="Pfam" id="PF01266"/>
    </source>
</evidence>
<comment type="cofactor">
    <cofactor evidence="1">
        <name>FAD</name>
        <dbReference type="ChEBI" id="CHEBI:57692"/>
    </cofactor>
</comment>
<dbReference type="PRINTS" id="PR01001">
    <property type="entry name" value="FADG3PDH"/>
</dbReference>
<dbReference type="STRING" id="7244.B4M9R0"/>
<proteinExistence type="inferred from homology"/>
<dbReference type="PANTHER" id="PTHR11985:SF15">
    <property type="entry name" value="GLYCEROL-3-PHOSPHATE DEHYDROGENASE, MITOCHONDRIAL"/>
    <property type="match status" value="1"/>
</dbReference>
<sequence>MLAKLRKGLTAVHWKRQPRRLLSAMNTILRRGRNNGKEASDQLPKRKQQVTSLKSENFDVLVIGGGAIGCGCALEATTRGFKTALIEAEDFASGASCKSSKLIEGSNSYLHAAIQGADLQQIFLLQQVLNERATMLTIAPHLNRVQPMLIPIYSPLRLPLYWLGLKMYDAMAGMSNVRGSHFLSKEATLNEFPLLRRNGLLGSLVYYDVQLDDARMCLALAMTATKHGATVANYVRLHELLPPTSDNGCRTVRVEDTVNDSCFTINSRVVINATGADTDVVRQLDDSNVSPIAVPKLGTHVALPSYYGSQNCGLLFPSDQAAGQALIMLPFENSMLVGSLDVERPESSEQTPTPALEEVECLLAQTRRVLEECVQLSSGHVMSAWTGIKPSIMCPSVENKEEEEANTVPNYLLEVSGNQMITLAGGRWSTYRVMALDAINTAIEICQLEPHTDSSITNNLLLDGANDFCCMLSLDLVQAYDLPMDVAQHLADSYGTNASHLLANSCRSGRQRLHPKFPYIQAEVTYACQREYACHLVDVIARRLRVAFVNVTAAAEMLPTVLDIMSEQLFWEKHKKEHELRAAQYFLAEQMGLGSIVKQKKQFKFRESKALEHESTQVNREEYNRHSLNSNSVQAVLSSVPKQASSSMNSRLSGQMETNATFVGLRGISAPASSEYSPMRVQACIPAPLKSGTIPMNDSANQETKTSPSITPSDTVGESVPVSDSSTALSPSTSIQKPNVECAPAESTPTPPIVKKKPKVCSFSPYVIAGSEPKGPAPSTTIISAGSDSVSGLTESSSSSNQKDTTNSIEPKTNYDSQSMAQCPDLEPQQEQSGNSMLSASYVTTDSNDVASTVKQEGTAHIKEDKERPSAECAAIPKNSVVDIVKSELTNSSNKADCGYTTTTNDSATALEGISQIAVEAIVLEERPSAESAAIPKKSVVKTELTNWSNKDDCGYTTSTNGSASSLEGSSHSAVEATVLDKGAAIAKPTSGISRLSVGTDCISPMTGISTAPEGSRPATEKATNPRNSADNFKLAKPAACISIPSVVAASENSTSNIVSGTAPEDSSRTKDTTAILESAIASLELLEQTIIKANAGEKSSSCKDTSNTVESSSSLTCPSADLHKEDGDKAVVARSNNENDVKKNPTGSDTES</sequence>
<feature type="domain" description="FAD dependent oxidoreductase" evidence="8">
    <location>
        <begin position="59"/>
        <end position="396"/>
    </location>
</feature>
<dbReference type="KEGG" id="dvi:6634020"/>
<feature type="region of interest" description="Disordered" evidence="7">
    <location>
        <begin position="1007"/>
        <end position="1029"/>
    </location>
</feature>
<comment type="similarity">
    <text evidence="2">Belongs to the FAD-dependent glycerol-3-phosphate dehydrogenase family.</text>
</comment>
<feature type="domain" description="Alpha-glycerophosphate oxidase C-terminal" evidence="9">
    <location>
        <begin position="455"/>
        <end position="575"/>
    </location>
</feature>
<dbReference type="PhylomeDB" id="B4M9R0"/>
<dbReference type="InterPro" id="IPR006076">
    <property type="entry name" value="FAD-dep_OxRdtase"/>
</dbReference>
<keyword evidence="4" id="KW-0285">Flavoprotein</keyword>
<feature type="compositionally biased region" description="Low complexity" evidence="7">
    <location>
        <begin position="723"/>
        <end position="734"/>
    </location>
</feature>
<dbReference type="InterPro" id="IPR038299">
    <property type="entry name" value="DAO_C_sf"/>
</dbReference>
<feature type="region of interest" description="Disordered" evidence="7">
    <location>
        <begin position="1053"/>
        <end position="1072"/>
    </location>
</feature>
<feature type="region of interest" description="Disordered" evidence="7">
    <location>
        <begin position="692"/>
        <end position="756"/>
    </location>
</feature>
<evidence type="ECO:0000256" key="5">
    <source>
        <dbReference type="ARBA" id="ARBA00022827"/>
    </source>
</evidence>
<dbReference type="OrthoDB" id="264015at2759"/>
<dbReference type="PANTHER" id="PTHR11985">
    <property type="entry name" value="GLYCEROL-3-PHOSPHATE DEHYDROGENASE"/>
    <property type="match status" value="1"/>
</dbReference>
<feature type="compositionally biased region" description="Low complexity" evidence="7">
    <location>
        <begin position="787"/>
        <end position="800"/>
    </location>
</feature>
<dbReference type="OMA" id="AMNTILR"/>
<dbReference type="eggNOG" id="KOG0042">
    <property type="taxonomic scope" value="Eukaryota"/>
</dbReference>